<evidence type="ECO:0000256" key="4">
    <source>
        <dbReference type="ARBA" id="ARBA00022475"/>
    </source>
</evidence>
<feature type="transmembrane region" description="Helical" evidence="8">
    <location>
        <begin position="149"/>
        <end position="165"/>
    </location>
</feature>
<evidence type="ECO:0000313" key="11">
    <source>
        <dbReference type="Proteomes" id="UP000007039"/>
    </source>
</evidence>
<feature type="transmembrane region" description="Helical" evidence="8">
    <location>
        <begin position="37"/>
        <end position="58"/>
    </location>
</feature>
<comment type="similarity">
    <text evidence="2">Belongs to the EamA transporter family.</text>
</comment>
<evidence type="ECO:0000313" key="10">
    <source>
        <dbReference type="EMBL" id="ADR19043.1"/>
    </source>
</evidence>
<keyword evidence="3" id="KW-0813">Transport</keyword>
<dbReference type="KEGG" id="cni:Calni_1132"/>
<feature type="domain" description="EamA" evidence="9">
    <location>
        <begin position="6"/>
        <end position="139"/>
    </location>
</feature>
<dbReference type="EMBL" id="CP002347">
    <property type="protein sequence ID" value="ADR19043.1"/>
    <property type="molecule type" value="Genomic_DNA"/>
</dbReference>
<evidence type="ECO:0000256" key="1">
    <source>
        <dbReference type="ARBA" id="ARBA00004651"/>
    </source>
</evidence>
<evidence type="ECO:0000256" key="7">
    <source>
        <dbReference type="ARBA" id="ARBA00023136"/>
    </source>
</evidence>
<feature type="transmembrane region" description="Helical" evidence="8">
    <location>
        <begin position="102"/>
        <end position="119"/>
    </location>
</feature>
<sequence precursor="true">MRESTKGFLSGLAAYSLWGVFPIYWKFLKAVNPFEIVFHRIIWSFLFLNLILLVHGQLKESFTYLKDKKILKYFLISSLMIGSNWFLYIWAVNTDKILETSLGYYMAPIFNVLLGRIVLKEKMTKGRTIAFILVVIALLNMVIGLNHLPWVSVILAITFSYYGFLRKNGKLGSIQGLFVETFVMGIPSLLFIIYLSFINKSSFLTISYKIDLLLILSGPATAIPLLTFAYAARRLQFITLGIMQYLAPTIAFLIGAFLYKEPLSLKHMITFILIWIALVIYILDSYIITYRYQKT</sequence>
<feature type="transmembrane region" description="Helical" evidence="8">
    <location>
        <begin position="210"/>
        <end position="230"/>
    </location>
</feature>
<dbReference type="HOGENOM" id="CLU_054508_1_0_0"/>
<protein>
    <submittedName>
        <fullName evidence="10">RarD protein, DMT superfamily transporter</fullName>
    </submittedName>
</protein>
<dbReference type="InterPro" id="IPR000620">
    <property type="entry name" value="EamA_dom"/>
</dbReference>
<organism evidence="10 11">
    <name type="scientific">Calditerrivibrio nitroreducens (strain DSM 19672 / NBRC 101217 / Yu37-1)</name>
    <dbReference type="NCBI Taxonomy" id="768670"/>
    <lineage>
        <taxon>Bacteria</taxon>
        <taxon>Pseudomonadati</taxon>
        <taxon>Deferribacterota</taxon>
        <taxon>Deferribacteres</taxon>
        <taxon>Deferribacterales</taxon>
        <taxon>Calditerrivibrionaceae</taxon>
    </lineage>
</organism>
<keyword evidence="6 8" id="KW-1133">Transmembrane helix</keyword>
<reference key="1">
    <citation type="submission" date="2010-11" db="EMBL/GenBank/DDBJ databases">
        <title>The complete genome of chromosome of Calditerrivibrio nitroreducens DSM 19672.</title>
        <authorList>
            <consortium name="US DOE Joint Genome Institute (JGI-PGF)"/>
            <person name="Lucas S."/>
            <person name="Copeland A."/>
            <person name="Lapidus A."/>
            <person name="Bruce D."/>
            <person name="Goodwin L."/>
            <person name="Pitluck S."/>
            <person name="Kyrpides N."/>
            <person name="Mavromatis K."/>
            <person name="Ivanova N."/>
            <person name="Mikhailova N."/>
            <person name="Zeytun A."/>
            <person name="Brettin T."/>
            <person name="Detter J.C."/>
            <person name="Tapia R."/>
            <person name="Han C."/>
            <person name="Land M."/>
            <person name="Hauser L."/>
            <person name="Markowitz V."/>
            <person name="Cheng J.-F."/>
            <person name="Hugenholtz P."/>
            <person name="Woyke T."/>
            <person name="Wu D."/>
            <person name="Spring S."/>
            <person name="Schroeder M."/>
            <person name="Brambilla E."/>
            <person name="Klenk H.-P."/>
            <person name="Eisen J.A."/>
        </authorList>
    </citation>
    <scope>NUCLEOTIDE SEQUENCE [LARGE SCALE GENOMIC DNA]</scope>
    <source>
        <strain>DSM 19672</strain>
    </source>
</reference>
<dbReference type="SUPFAM" id="SSF103481">
    <property type="entry name" value="Multidrug resistance efflux transporter EmrE"/>
    <property type="match status" value="2"/>
</dbReference>
<keyword evidence="7 8" id="KW-0472">Membrane</keyword>
<dbReference type="GO" id="GO:0005886">
    <property type="term" value="C:plasma membrane"/>
    <property type="evidence" value="ECO:0007669"/>
    <property type="project" value="UniProtKB-SubCell"/>
</dbReference>
<keyword evidence="5 8" id="KW-0812">Transmembrane</keyword>
<gene>
    <name evidence="10" type="ordered locus">Calni_1132</name>
</gene>
<name>E4TIJ5_CALNY</name>
<dbReference type="NCBIfam" id="TIGR00688">
    <property type="entry name" value="rarD"/>
    <property type="match status" value="1"/>
</dbReference>
<reference evidence="10 11" key="2">
    <citation type="journal article" date="2011" name="Stand. Genomic Sci.">
        <title>Complete genome sequence of Calditerrivibrio nitroreducens type strain (Yu37-1).</title>
        <authorList>
            <person name="Pitluck S."/>
            <person name="Sikorski J."/>
            <person name="Zeytun A."/>
            <person name="Lapidus A."/>
            <person name="Nolan M."/>
            <person name="Lucas S."/>
            <person name="Hammon N."/>
            <person name="Deshpande S."/>
            <person name="Cheng J.F."/>
            <person name="Tapia R."/>
            <person name="Han C."/>
            <person name="Goodwin L."/>
            <person name="Liolios K."/>
            <person name="Pagani I."/>
            <person name="Ivanova N."/>
            <person name="Mavromatis K."/>
            <person name="Pati A."/>
            <person name="Chen A."/>
            <person name="Palaniappan K."/>
            <person name="Hauser L."/>
            <person name="Chang Y.J."/>
            <person name="Jeffries C.D."/>
            <person name="Detter J.C."/>
            <person name="Brambilla E."/>
            <person name="Djao O.D."/>
            <person name="Rohde M."/>
            <person name="Spring S."/>
            <person name="Goker M."/>
            <person name="Woyke T."/>
            <person name="Bristow J."/>
            <person name="Eisen J.A."/>
            <person name="Markowitz V."/>
            <person name="Hugenholtz P."/>
            <person name="Kyrpides N.C."/>
            <person name="Klenk H.P."/>
            <person name="Land M."/>
        </authorList>
    </citation>
    <scope>NUCLEOTIDE SEQUENCE [LARGE SCALE GENOMIC DNA]</scope>
    <source>
        <strain evidence="11">DSM 19672 / NBRC 101217 / Yu37-1</strain>
    </source>
</reference>
<proteinExistence type="inferred from homology"/>
<dbReference type="RefSeq" id="WP_013451255.1">
    <property type="nucleotide sequence ID" value="NC_014758.1"/>
</dbReference>
<feature type="transmembrane region" description="Helical" evidence="8">
    <location>
        <begin position="126"/>
        <end position="143"/>
    </location>
</feature>
<dbReference type="OrthoDB" id="369870at2"/>
<dbReference type="STRING" id="768670.Calni_1132"/>
<evidence type="ECO:0000259" key="9">
    <source>
        <dbReference type="Pfam" id="PF00892"/>
    </source>
</evidence>
<feature type="transmembrane region" description="Helical" evidence="8">
    <location>
        <begin position="237"/>
        <end position="259"/>
    </location>
</feature>
<evidence type="ECO:0000256" key="5">
    <source>
        <dbReference type="ARBA" id="ARBA00022692"/>
    </source>
</evidence>
<evidence type="ECO:0000256" key="8">
    <source>
        <dbReference type="SAM" id="Phobius"/>
    </source>
</evidence>
<feature type="transmembrane region" description="Helical" evidence="8">
    <location>
        <begin position="7"/>
        <end position="25"/>
    </location>
</feature>
<feature type="transmembrane region" description="Helical" evidence="8">
    <location>
        <begin position="265"/>
        <end position="283"/>
    </location>
</feature>
<keyword evidence="4" id="KW-1003">Cell membrane</keyword>
<dbReference type="PANTHER" id="PTHR22911:SF137">
    <property type="entry name" value="SOLUTE CARRIER FAMILY 35 MEMBER G2-RELATED"/>
    <property type="match status" value="1"/>
</dbReference>
<feature type="transmembrane region" description="Helical" evidence="8">
    <location>
        <begin position="177"/>
        <end position="198"/>
    </location>
</feature>
<dbReference type="InterPro" id="IPR004626">
    <property type="entry name" value="RarD"/>
</dbReference>
<dbReference type="Pfam" id="PF00892">
    <property type="entry name" value="EamA"/>
    <property type="match status" value="1"/>
</dbReference>
<dbReference type="Proteomes" id="UP000007039">
    <property type="component" value="Chromosome"/>
</dbReference>
<dbReference type="PANTHER" id="PTHR22911">
    <property type="entry name" value="ACYL-MALONYL CONDENSING ENZYME-RELATED"/>
    <property type="match status" value="1"/>
</dbReference>
<dbReference type="eggNOG" id="COG2962">
    <property type="taxonomic scope" value="Bacteria"/>
</dbReference>
<evidence type="ECO:0000256" key="2">
    <source>
        <dbReference type="ARBA" id="ARBA00007362"/>
    </source>
</evidence>
<accession>E4TIJ5</accession>
<evidence type="ECO:0000256" key="3">
    <source>
        <dbReference type="ARBA" id="ARBA00022448"/>
    </source>
</evidence>
<dbReference type="InterPro" id="IPR037185">
    <property type="entry name" value="EmrE-like"/>
</dbReference>
<dbReference type="AlphaFoldDB" id="E4TIJ5"/>
<keyword evidence="11" id="KW-1185">Reference proteome</keyword>
<feature type="transmembrane region" description="Helical" evidence="8">
    <location>
        <begin position="70"/>
        <end position="90"/>
    </location>
</feature>
<comment type="subcellular location">
    <subcellularLocation>
        <location evidence="1">Cell membrane</location>
        <topology evidence="1">Multi-pass membrane protein</topology>
    </subcellularLocation>
</comment>
<evidence type="ECO:0000256" key="6">
    <source>
        <dbReference type="ARBA" id="ARBA00022989"/>
    </source>
</evidence>